<sequence>MQINTSRLDTASKLFLFSLIYFLFNAVTQYLISGVADKDQAEQMLFAQDFLLGYGPQPPLYSWIAFALFQVFGEKLIILLLMKAVLFSFFILALLKTGELLGFDDRKQVISIIGVLMIPFFLWESQRDLTHSVLASTIAAWLLFWIIKALHNPSSAKNYIMIGLLSGLGLISKYNIILLITSAMLALLMHRETRQVVLNRNLVIAIFVATLVITPHLSWVLQNLEFATKSASKLDMGGSVFDGIYQALYLFEHFLNPLWILALLIIPYHLKTYKAKLTTESRFLLILLLTIIMIVLAFVIGTRSSEFNDRWYMPLLFFIPLIIAHFSLKRFNKTFIGIGIFFIVVAALLLPGRTIISQHVELKYDRSVYPYKAHFSSWSITAPDLIIADTKFTAGNLKEYFQSSKTVTYLSHRNPSPIKGSQRVLIVCTTSCSDSFLNYVDGYFEKPIKWHDQLNTSTQYFDLDKTRPFVLKWALIKL</sequence>
<dbReference type="EMBL" id="CP054020">
    <property type="protein sequence ID" value="QKI88644.1"/>
    <property type="molecule type" value="Genomic_DNA"/>
</dbReference>
<feature type="transmembrane region" description="Helical" evidence="8">
    <location>
        <begin position="107"/>
        <end position="123"/>
    </location>
</feature>
<dbReference type="KEGG" id="txa:HQN79_03175"/>
<reference evidence="10 11" key="1">
    <citation type="submission" date="2020-05" db="EMBL/GenBank/DDBJ databases">
        <title>Thiomicrorhabdus sediminis sp.nov. and Thiomicrorhabdus xiamenensis sp.nov., novel sulfur-oxidizing bacteria isolated from coastal sediment.</title>
        <authorList>
            <person name="Liu X."/>
        </authorList>
    </citation>
    <scope>NUCLEOTIDE SEQUENCE [LARGE SCALE GENOMIC DNA]</scope>
    <source>
        <strain evidence="10 11">G2</strain>
    </source>
</reference>
<feature type="transmembrane region" description="Helical" evidence="8">
    <location>
        <begin position="130"/>
        <end position="147"/>
    </location>
</feature>
<evidence type="ECO:0000256" key="3">
    <source>
        <dbReference type="ARBA" id="ARBA00022676"/>
    </source>
</evidence>
<evidence type="ECO:0000256" key="6">
    <source>
        <dbReference type="ARBA" id="ARBA00022989"/>
    </source>
</evidence>
<dbReference type="PANTHER" id="PTHR33908:SF11">
    <property type="entry name" value="MEMBRANE PROTEIN"/>
    <property type="match status" value="1"/>
</dbReference>
<feature type="domain" description="Glycosyltransferase RgtA/B/C/D-like" evidence="9">
    <location>
        <begin position="57"/>
        <end position="219"/>
    </location>
</feature>
<protein>
    <submittedName>
        <fullName evidence="10">Glycosyltransferase family 39 protein</fullName>
    </submittedName>
</protein>
<keyword evidence="2" id="KW-1003">Cell membrane</keyword>
<comment type="subcellular location">
    <subcellularLocation>
        <location evidence="1">Cell membrane</location>
        <topology evidence="1">Multi-pass membrane protein</topology>
    </subcellularLocation>
</comment>
<evidence type="ECO:0000259" key="9">
    <source>
        <dbReference type="Pfam" id="PF13231"/>
    </source>
</evidence>
<dbReference type="Pfam" id="PF13231">
    <property type="entry name" value="PMT_2"/>
    <property type="match status" value="1"/>
</dbReference>
<dbReference type="AlphaFoldDB" id="A0A7D4SY04"/>
<dbReference type="RefSeq" id="WP_173284254.1">
    <property type="nucleotide sequence ID" value="NZ_CP054020.1"/>
</dbReference>
<dbReference type="InterPro" id="IPR038731">
    <property type="entry name" value="RgtA/B/C-like"/>
</dbReference>
<feature type="transmembrane region" description="Helical" evidence="8">
    <location>
        <begin position="159"/>
        <end position="189"/>
    </location>
</feature>
<evidence type="ECO:0000256" key="8">
    <source>
        <dbReference type="SAM" id="Phobius"/>
    </source>
</evidence>
<dbReference type="GO" id="GO:0016763">
    <property type="term" value="F:pentosyltransferase activity"/>
    <property type="evidence" value="ECO:0007669"/>
    <property type="project" value="TreeGrafter"/>
</dbReference>
<feature type="transmembrane region" description="Helical" evidence="8">
    <location>
        <begin position="76"/>
        <end position="95"/>
    </location>
</feature>
<dbReference type="GO" id="GO:0009103">
    <property type="term" value="P:lipopolysaccharide biosynthetic process"/>
    <property type="evidence" value="ECO:0007669"/>
    <property type="project" value="UniProtKB-ARBA"/>
</dbReference>
<feature type="transmembrane region" description="Helical" evidence="8">
    <location>
        <begin position="282"/>
        <end position="299"/>
    </location>
</feature>
<dbReference type="PANTHER" id="PTHR33908">
    <property type="entry name" value="MANNOSYLTRANSFERASE YKCB-RELATED"/>
    <property type="match status" value="1"/>
</dbReference>
<name>A0A7D4SY04_9GAMM</name>
<dbReference type="GO" id="GO:0005886">
    <property type="term" value="C:plasma membrane"/>
    <property type="evidence" value="ECO:0007669"/>
    <property type="project" value="UniProtKB-SubCell"/>
</dbReference>
<accession>A0A7D4SY04</accession>
<gene>
    <name evidence="10" type="ORF">HQN79_03175</name>
</gene>
<evidence type="ECO:0000313" key="10">
    <source>
        <dbReference type="EMBL" id="QKI88644.1"/>
    </source>
</evidence>
<keyword evidence="6 8" id="KW-1133">Transmembrane helix</keyword>
<evidence type="ECO:0000313" key="11">
    <source>
        <dbReference type="Proteomes" id="UP000504724"/>
    </source>
</evidence>
<keyword evidence="3" id="KW-0328">Glycosyltransferase</keyword>
<feature type="transmembrane region" description="Helical" evidence="8">
    <location>
        <begin position="244"/>
        <end position="270"/>
    </location>
</feature>
<feature type="transmembrane region" description="Helical" evidence="8">
    <location>
        <begin position="335"/>
        <end position="356"/>
    </location>
</feature>
<evidence type="ECO:0000256" key="2">
    <source>
        <dbReference type="ARBA" id="ARBA00022475"/>
    </source>
</evidence>
<feature type="transmembrane region" description="Helical" evidence="8">
    <location>
        <begin position="52"/>
        <end position="69"/>
    </location>
</feature>
<keyword evidence="4 10" id="KW-0808">Transferase</keyword>
<feature type="transmembrane region" description="Helical" evidence="8">
    <location>
        <begin position="201"/>
        <end position="224"/>
    </location>
</feature>
<dbReference type="Proteomes" id="UP000504724">
    <property type="component" value="Chromosome"/>
</dbReference>
<keyword evidence="7 8" id="KW-0472">Membrane</keyword>
<feature type="transmembrane region" description="Helical" evidence="8">
    <location>
        <begin position="311"/>
        <end position="328"/>
    </location>
</feature>
<proteinExistence type="predicted"/>
<keyword evidence="11" id="KW-1185">Reference proteome</keyword>
<feature type="transmembrane region" description="Helical" evidence="8">
    <location>
        <begin position="12"/>
        <end position="32"/>
    </location>
</feature>
<evidence type="ECO:0000256" key="5">
    <source>
        <dbReference type="ARBA" id="ARBA00022692"/>
    </source>
</evidence>
<keyword evidence="5 8" id="KW-0812">Transmembrane</keyword>
<evidence type="ECO:0000256" key="7">
    <source>
        <dbReference type="ARBA" id="ARBA00023136"/>
    </source>
</evidence>
<dbReference type="InterPro" id="IPR050297">
    <property type="entry name" value="LipidA_mod_glycosyltrf_83"/>
</dbReference>
<evidence type="ECO:0000256" key="1">
    <source>
        <dbReference type="ARBA" id="ARBA00004651"/>
    </source>
</evidence>
<organism evidence="10 11">
    <name type="scientific">Thiomicrorhabdus xiamenensis</name>
    <dbReference type="NCBI Taxonomy" id="2739063"/>
    <lineage>
        <taxon>Bacteria</taxon>
        <taxon>Pseudomonadati</taxon>
        <taxon>Pseudomonadota</taxon>
        <taxon>Gammaproteobacteria</taxon>
        <taxon>Thiotrichales</taxon>
        <taxon>Piscirickettsiaceae</taxon>
        <taxon>Thiomicrorhabdus</taxon>
    </lineage>
</organism>
<evidence type="ECO:0000256" key="4">
    <source>
        <dbReference type="ARBA" id="ARBA00022679"/>
    </source>
</evidence>